<dbReference type="OrthoDB" id="2195109at2"/>
<reference evidence="1 2" key="1">
    <citation type="journal article" date="2017" name="BMC Microbiol.">
        <title>Comparative genomics of Enterococcus spp. isolated from bovine feces.</title>
        <authorList>
            <person name="Beukers A.G."/>
            <person name="Zaheer R."/>
            <person name="Goji N."/>
            <person name="Amoako K.K."/>
            <person name="Chaves A.V."/>
            <person name="Ward M.P."/>
            <person name="McAllister T.A."/>
        </authorList>
    </citation>
    <scope>NUCLEOTIDE SEQUENCE [LARGE SCALE GENOMIC DNA]</scope>
    <source>
        <strain evidence="1 2">F1129D 143</strain>
    </source>
</reference>
<protein>
    <recommendedName>
        <fullName evidence="3">Flagellar motor switch protein</fullName>
    </recommendedName>
</protein>
<evidence type="ECO:0008006" key="3">
    <source>
        <dbReference type="Google" id="ProtNLM"/>
    </source>
</evidence>
<organism evidence="1 2">
    <name type="scientific">Enterococcus villorum</name>
    <dbReference type="NCBI Taxonomy" id="112904"/>
    <lineage>
        <taxon>Bacteria</taxon>
        <taxon>Bacillati</taxon>
        <taxon>Bacillota</taxon>
        <taxon>Bacilli</taxon>
        <taxon>Lactobacillales</taxon>
        <taxon>Enterococcaceae</taxon>
        <taxon>Enterococcus</taxon>
    </lineage>
</organism>
<evidence type="ECO:0000313" key="2">
    <source>
        <dbReference type="Proteomes" id="UP000192477"/>
    </source>
</evidence>
<dbReference type="Proteomes" id="UP000192477">
    <property type="component" value="Unassembled WGS sequence"/>
</dbReference>
<comment type="caution">
    <text evidence="1">The sequence shown here is derived from an EMBL/GenBank/DDBJ whole genome shotgun (WGS) entry which is preliminary data.</text>
</comment>
<sequence>METEEQRKARKARKKIEMQRLCRMLDIDGWEQNESIVKEVRAIVQVGKTQKKKPINLSKN</sequence>
<gene>
    <name evidence="1" type="ORF">BH747_02500</name>
</gene>
<name>A0A1V8YE51_9ENTE</name>
<dbReference type="AlphaFoldDB" id="A0A1V8YE51"/>
<evidence type="ECO:0000313" key="1">
    <source>
        <dbReference type="EMBL" id="OQO70891.1"/>
    </source>
</evidence>
<accession>A0A1V8YE51</accession>
<dbReference type="RefSeq" id="WP_081182173.1">
    <property type="nucleotide sequence ID" value="NZ_MJEA01000002.1"/>
</dbReference>
<dbReference type="EMBL" id="MJEA01000002">
    <property type="protein sequence ID" value="OQO70891.1"/>
    <property type="molecule type" value="Genomic_DNA"/>
</dbReference>
<proteinExistence type="predicted"/>